<evidence type="ECO:0000256" key="1">
    <source>
        <dbReference type="SAM" id="MobiDB-lite"/>
    </source>
</evidence>
<evidence type="ECO:0000256" key="2">
    <source>
        <dbReference type="SAM" id="Phobius"/>
    </source>
</evidence>
<feature type="transmembrane region" description="Helical" evidence="2">
    <location>
        <begin position="303"/>
        <end position="322"/>
    </location>
</feature>
<keyword evidence="4" id="KW-1185">Reference proteome</keyword>
<feature type="compositionally biased region" description="Basic and acidic residues" evidence="1">
    <location>
        <begin position="11"/>
        <end position="25"/>
    </location>
</feature>
<dbReference type="EMBL" id="CP001511">
    <property type="protein sequence ID" value="ACS43348.1"/>
    <property type="molecule type" value="Genomic_DNA"/>
</dbReference>
<evidence type="ECO:0000313" key="4">
    <source>
        <dbReference type="Proteomes" id="UP000009081"/>
    </source>
</evidence>
<feature type="transmembrane region" description="Helical" evidence="2">
    <location>
        <begin position="214"/>
        <end position="235"/>
    </location>
</feature>
<feature type="compositionally biased region" description="Low complexity" evidence="1">
    <location>
        <begin position="186"/>
        <end position="208"/>
    </location>
</feature>
<keyword evidence="2" id="KW-0812">Transmembrane</keyword>
<feature type="compositionally biased region" description="Pro residues" evidence="1">
    <location>
        <begin position="136"/>
        <end position="151"/>
    </location>
</feature>
<reference evidence="3 4" key="1">
    <citation type="journal article" date="2009" name="PLoS ONE">
        <title>Methylobacterium genome sequences: a reference blueprint to investigate microbial metabolism of C1 compounds from natural and industrial sources.</title>
        <authorList>
            <person name="Vuilleumier S."/>
            <person name="Chistoserdova L."/>
            <person name="Lee M.-C."/>
            <person name="Bringel F."/>
            <person name="Lajus A."/>
            <person name="Zhou Y."/>
            <person name="Gourion B."/>
            <person name="Barbe V."/>
            <person name="Chang J."/>
            <person name="Cruveiller S."/>
            <person name="Dossat C."/>
            <person name="Gillett W."/>
            <person name="Gruffaz C."/>
            <person name="Haugen E."/>
            <person name="Hourcade E."/>
            <person name="Levy R."/>
            <person name="Mangenot S."/>
            <person name="Muller E."/>
            <person name="Nadalig T."/>
            <person name="Pagni M."/>
            <person name="Penny C."/>
            <person name="Peyraud R."/>
            <person name="Robinson D.G."/>
            <person name="Roche D."/>
            <person name="Rouy Z."/>
            <person name="Saenampechek C."/>
            <person name="Salvignol G."/>
            <person name="Vallenet D."/>
            <person name="Wu Z."/>
            <person name="Marx C.J."/>
            <person name="Vorholt J.A."/>
            <person name="Olson M.V."/>
            <person name="Kaul R."/>
            <person name="Weissenbach J."/>
            <person name="Medigue C."/>
            <person name="Lidstrom M.E."/>
        </authorList>
    </citation>
    <scope>NUCLEOTIDE SEQUENCE [LARGE SCALE GENOMIC DNA]</scope>
    <source>
        <strain evidence="4">ATCC 14718 / DSM 1338 / JCM 2805 / NCIMB 9133 / AM1</strain>
    </source>
</reference>
<dbReference type="KEGG" id="mea:Mex_2p0500"/>
<proteinExistence type="predicted"/>
<dbReference type="HOGENOM" id="CLU_846796_0_0_5"/>
<keyword evidence="2" id="KW-0472">Membrane</keyword>
<feature type="transmembrane region" description="Helical" evidence="2">
    <location>
        <begin position="247"/>
        <end position="266"/>
    </location>
</feature>
<feature type="region of interest" description="Disordered" evidence="1">
    <location>
        <begin position="186"/>
        <end position="211"/>
    </location>
</feature>
<feature type="region of interest" description="Disordered" evidence="1">
    <location>
        <begin position="1"/>
        <end position="34"/>
    </location>
</feature>
<gene>
    <name evidence="3" type="ordered locus">MexAM1_META2p0500</name>
</gene>
<organism evidence="3 4">
    <name type="scientific">Methylorubrum extorquens (strain ATCC 14718 / DSM 1338 / JCM 2805 / NCIMB 9133 / AM1)</name>
    <name type="common">Methylobacterium extorquens</name>
    <dbReference type="NCBI Taxonomy" id="272630"/>
    <lineage>
        <taxon>Bacteria</taxon>
        <taxon>Pseudomonadati</taxon>
        <taxon>Pseudomonadota</taxon>
        <taxon>Alphaproteobacteria</taxon>
        <taxon>Hyphomicrobiales</taxon>
        <taxon>Methylobacteriaceae</taxon>
        <taxon>Methylorubrum</taxon>
    </lineage>
</organism>
<evidence type="ECO:0000313" key="3">
    <source>
        <dbReference type="EMBL" id="ACS43348.1"/>
    </source>
</evidence>
<feature type="region of interest" description="Disordered" evidence="1">
    <location>
        <begin position="66"/>
        <end position="87"/>
    </location>
</feature>
<sequence>MNSAAQILPFPHHDDGHGRPARGGEAEPFAPFVDPGEAERVLGQGQPGDELSSFLRRSLVRLGRNVPAQPGEVLHTAPAPAADDRREAAALPPEHPAYEAPRPAPVNLTPRHQTAYDFEAHAGHHGQYPAYASQPAPSPAPSFPDPLPTPPVHRSAPPVAGAPVGEAGSFEIPSFLRARPGIPQPAAEPAAVRRAPAAAGPEPRAPTASARSQGAAAVIAGEILWIYSVFPVILVLQTLAGVAWEPLAPFAASFAFLIYAAVGAAVRPALFQLRVSAGWQLVATAAVFRGLDTTSPEQWMHMFAAFAAAAVVAVAMGGIEVFSRLRGR</sequence>
<dbReference type="AlphaFoldDB" id="C5B4G6"/>
<keyword evidence="2" id="KW-1133">Transmembrane helix</keyword>
<geneLocation type="plasmid" evidence="3 4">
    <name>megaplasmid</name>
</geneLocation>
<feature type="region of interest" description="Disordered" evidence="1">
    <location>
        <begin position="127"/>
        <end position="163"/>
    </location>
</feature>
<name>C5B4G6_METEA</name>
<keyword evidence="3" id="KW-0614">Plasmid</keyword>
<protein>
    <submittedName>
        <fullName evidence="3">Uncharacterized protein</fullName>
    </submittedName>
</protein>
<dbReference type="RefSeq" id="WP_012753813.1">
    <property type="nucleotide sequence ID" value="NC_012811.1"/>
</dbReference>
<accession>C5B4G6</accession>
<dbReference type="Proteomes" id="UP000009081">
    <property type="component" value="Plasmid megaplasmid"/>
</dbReference>